<evidence type="ECO:0000256" key="1">
    <source>
        <dbReference type="ARBA" id="ARBA00004496"/>
    </source>
</evidence>
<comment type="subcellular location">
    <subcellularLocation>
        <location evidence="1 8">Cytoplasm</location>
    </subcellularLocation>
</comment>
<proteinExistence type="inferred from homology"/>
<dbReference type="Pfam" id="PF11734">
    <property type="entry name" value="TilS_C"/>
    <property type="match status" value="1"/>
</dbReference>
<dbReference type="NCBIfam" id="TIGR02432">
    <property type="entry name" value="lysidine_TilS_N"/>
    <property type="match status" value="1"/>
</dbReference>
<dbReference type="InterPro" id="IPR014729">
    <property type="entry name" value="Rossmann-like_a/b/a_fold"/>
</dbReference>
<evidence type="ECO:0000256" key="2">
    <source>
        <dbReference type="ARBA" id="ARBA00022490"/>
    </source>
</evidence>
<dbReference type="RefSeq" id="WP_353437925.1">
    <property type="nucleotide sequence ID" value="NZ_CP099959.1"/>
</dbReference>
<feature type="domain" description="Lysidine-tRNA(Ile) synthetase C-terminal" evidence="9">
    <location>
        <begin position="361"/>
        <end position="432"/>
    </location>
</feature>
<keyword evidence="6 8" id="KW-0067">ATP-binding</keyword>
<dbReference type="AlphaFoldDB" id="A0AAU8A0H6"/>
<evidence type="ECO:0000256" key="5">
    <source>
        <dbReference type="ARBA" id="ARBA00022741"/>
    </source>
</evidence>
<accession>A0AAU8A0H6</accession>
<keyword evidence="2 8" id="KW-0963">Cytoplasm</keyword>
<dbReference type="GO" id="GO:0032267">
    <property type="term" value="F:tRNA(Ile)-lysidine synthase activity"/>
    <property type="evidence" value="ECO:0007669"/>
    <property type="project" value="UniProtKB-EC"/>
</dbReference>
<dbReference type="GO" id="GO:0006400">
    <property type="term" value="P:tRNA modification"/>
    <property type="evidence" value="ECO:0007669"/>
    <property type="project" value="UniProtKB-UniRule"/>
</dbReference>
<comment type="similarity">
    <text evidence="8">Belongs to the tRNA(Ile)-lysidine synthase family.</text>
</comment>
<comment type="catalytic activity">
    <reaction evidence="7 8">
        <text>cytidine(34) in tRNA(Ile2) + L-lysine + ATP = lysidine(34) in tRNA(Ile2) + AMP + diphosphate + H(+)</text>
        <dbReference type="Rhea" id="RHEA:43744"/>
        <dbReference type="Rhea" id="RHEA-COMP:10625"/>
        <dbReference type="Rhea" id="RHEA-COMP:10670"/>
        <dbReference type="ChEBI" id="CHEBI:15378"/>
        <dbReference type="ChEBI" id="CHEBI:30616"/>
        <dbReference type="ChEBI" id="CHEBI:32551"/>
        <dbReference type="ChEBI" id="CHEBI:33019"/>
        <dbReference type="ChEBI" id="CHEBI:82748"/>
        <dbReference type="ChEBI" id="CHEBI:83665"/>
        <dbReference type="ChEBI" id="CHEBI:456215"/>
        <dbReference type="EC" id="6.3.4.19"/>
    </reaction>
</comment>
<organism evidence="10">
    <name type="scientific">Polynucleobacter sp. UK-FUSCHL-C3</name>
    <dbReference type="NCBI Taxonomy" id="2955208"/>
    <lineage>
        <taxon>Bacteria</taxon>
        <taxon>Pseudomonadati</taxon>
        <taxon>Pseudomonadota</taxon>
        <taxon>Betaproteobacteria</taxon>
        <taxon>Burkholderiales</taxon>
        <taxon>Burkholderiaceae</taxon>
        <taxon>Polynucleobacter</taxon>
    </lineage>
</organism>
<reference evidence="10" key="1">
    <citation type="submission" date="2022-06" db="EMBL/GenBank/DDBJ databases">
        <title>New Polynucleobacter species.</title>
        <authorList>
            <person name="Hahn M.W."/>
        </authorList>
    </citation>
    <scope>NUCLEOTIDE SEQUENCE</scope>
    <source>
        <strain evidence="10">UK-FUSCHL-C3</strain>
    </source>
</reference>
<dbReference type="SUPFAM" id="SSF82829">
    <property type="entry name" value="MesJ substrate recognition domain-like"/>
    <property type="match status" value="1"/>
</dbReference>
<comment type="domain">
    <text evidence="8">The N-terminal region contains the highly conserved SGGXDS motif, predicted to be a P-loop motif involved in ATP binding.</text>
</comment>
<dbReference type="EC" id="6.3.4.19" evidence="8"/>
<evidence type="ECO:0000259" key="9">
    <source>
        <dbReference type="SMART" id="SM00977"/>
    </source>
</evidence>
<evidence type="ECO:0000256" key="3">
    <source>
        <dbReference type="ARBA" id="ARBA00022598"/>
    </source>
</evidence>
<dbReference type="Pfam" id="PF01171">
    <property type="entry name" value="ATP_bind_3"/>
    <property type="match status" value="1"/>
</dbReference>
<dbReference type="InterPro" id="IPR012795">
    <property type="entry name" value="tRNA_Ile_lys_synt_N"/>
</dbReference>
<dbReference type="PANTHER" id="PTHR43033">
    <property type="entry name" value="TRNA(ILE)-LYSIDINE SYNTHASE-RELATED"/>
    <property type="match status" value="1"/>
</dbReference>
<evidence type="ECO:0000256" key="6">
    <source>
        <dbReference type="ARBA" id="ARBA00022840"/>
    </source>
</evidence>
<name>A0AAU8A0H6_9BURK</name>
<dbReference type="SMART" id="SM00977">
    <property type="entry name" value="TilS_C"/>
    <property type="match status" value="1"/>
</dbReference>
<evidence type="ECO:0000256" key="8">
    <source>
        <dbReference type="HAMAP-Rule" id="MF_01161"/>
    </source>
</evidence>
<dbReference type="CDD" id="cd01992">
    <property type="entry name" value="TilS_N"/>
    <property type="match status" value="1"/>
</dbReference>
<dbReference type="Gene3D" id="3.40.50.620">
    <property type="entry name" value="HUPs"/>
    <property type="match status" value="1"/>
</dbReference>
<dbReference type="HAMAP" id="MF_01161">
    <property type="entry name" value="tRNA_Ile_lys_synt"/>
    <property type="match status" value="1"/>
</dbReference>
<dbReference type="Gene3D" id="1.20.59.20">
    <property type="match status" value="1"/>
</dbReference>
<evidence type="ECO:0000256" key="4">
    <source>
        <dbReference type="ARBA" id="ARBA00022694"/>
    </source>
</evidence>
<keyword evidence="3 8" id="KW-0436">Ligase</keyword>
<comment type="function">
    <text evidence="8">Ligates lysine onto the cytidine present at position 34 of the AUA codon-specific tRNA(Ile) that contains the anticodon CAU, in an ATP-dependent manner. Cytidine is converted to lysidine, thus changing the amino acid specificity of the tRNA from methionine to isoleucine.</text>
</comment>
<evidence type="ECO:0000256" key="7">
    <source>
        <dbReference type="ARBA" id="ARBA00048539"/>
    </source>
</evidence>
<dbReference type="SUPFAM" id="SSF56037">
    <property type="entry name" value="PheT/TilS domain"/>
    <property type="match status" value="1"/>
</dbReference>
<protein>
    <recommendedName>
        <fullName evidence="8">tRNA(Ile)-lysidine synthase</fullName>
        <ecNumber evidence="8">6.3.4.19</ecNumber>
    </recommendedName>
    <alternativeName>
        <fullName evidence="8">tRNA(Ile)-2-lysyl-cytidine synthase</fullName>
    </alternativeName>
    <alternativeName>
        <fullName evidence="8">tRNA(Ile)-lysidine synthetase</fullName>
    </alternativeName>
</protein>
<keyword evidence="4 8" id="KW-0819">tRNA processing</keyword>
<dbReference type="GO" id="GO:0005524">
    <property type="term" value="F:ATP binding"/>
    <property type="evidence" value="ECO:0007669"/>
    <property type="project" value="UniProtKB-UniRule"/>
</dbReference>
<dbReference type="PANTHER" id="PTHR43033:SF1">
    <property type="entry name" value="TRNA(ILE)-LYSIDINE SYNTHASE-RELATED"/>
    <property type="match status" value="1"/>
</dbReference>
<gene>
    <name evidence="8 10" type="primary">tilS</name>
    <name evidence="10" type="ORF">NKE59_05315</name>
</gene>
<dbReference type="InterPro" id="IPR012796">
    <property type="entry name" value="Lysidine-tRNA-synth_C"/>
</dbReference>
<dbReference type="SUPFAM" id="SSF52402">
    <property type="entry name" value="Adenine nucleotide alpha hydrolases-like"/>
    <property type="match status" value="1"/>
</dbReference>
<evidence type="ECO:0000313" key="10">
    <source>
        <dbReference type="EMBL" id="XCC56924.1"/>
    </source>
</evidence>
<dbReference type="EMBL" id="CP099959">
    <property type="protein sequence ID" value="XCC56924.1"/>
    <property type="molecule type" value="Genomic_DNA"/>
</dbReference>
<dbReference type="InterPro" id="IPR012094">
    <property type="entry name" value="tRNA_Ile_lys_synt"/>
</dbReference>
<dbReference type="Pfam" id="PF09179">
    <property type="entry name" value="TilS"/>
    <property type="match status" value="1"/>
</dbReference>
<dbReference type="GO" id="GO:0005737">
    <property type="term" value="C:cytoplasm"/>
    <property type="evidence" value="ECO:0007669"/>
    <property type="project" value="UniProtKB-SubCell"/>
</dbReference>
<dbReference type="NCBIfam" id="TIGR02433">
    <property type="entry name" value="lysidine_TilS_C"/>
    <property type="match status" value="1"/>
</dbReference>
<dbReference type="InterPro" id="IPR011063">
    <property type="entry name" value="TilS/TtcA_N"/>
</dbReference>
<dbReference type="InterPro" id="IPR015262">
    <property type="entry name" value="tRNA_Ile_lys_synt_subst-bd"/>
</dbReference>
<feature type="binding site" evidence="8">
    <location>
        <begin position="24"/>
        <end position="29"/>
    </location>
    <ligand>
        <name>ATP</name>
        <dbReference type="ChEBI" id="CHEBI:30616"/>
    </ligand>
</feature>
<keyword evidence="5 8" id="KW-0547">Nucleotide-binding</keyword>
<sequence>MASSKKLKPKKPTKPTKRIGIALSGGLDSVVLLDAVCKAYPHDTLIALHIHHGLQKQADQWFVFCERLAKHYKIGFDFRLLHLQDQTGNVEARARSARYEALLDLCEAHDLDHLLLAHHQNDQAETVLLQLLRGAGPAGLSAMGPQKELCSPTGKRITLWRPLLEQTREELEAYARRRRLQWVEDPSNQDTIYRRNALRKTILPALSKIQAGAIANLARSAQLLAQTQTLLDRLAQADAKSLMQNGALQIAPLMALQANDLAGANNVLRYWLKQHHLAMPSQERLQAWWQDLSGMRLDQRLHWAHDGQAIRGWRGLLQIDASGAQQKTIRGEWIFLPISPNSKKAGLPWDWYQEALNAKTIETKAREGGERLKIKPNTPSKSLKKLYQEAGVPPWQRDIPLLYINQELIAVEGLGVSQSHLVGHGKRVWPEWS</sequence>